<dbReference type="AlphaFoldDB" id="A0A511D4R8"/>
<dbReference type="Pfam" id="PF01979">
    <property type="entry name" value="Amidohydro_1"/>
    <property type="match status" value="1"/>
</dbReference>
<dbReference type="InterPro" id="IPR011059">
    <property type="entry name" value="Metal-dep_hydrolase_composite"/>
</dbReference>
<dbReference type="EMBL" id="BJVI01000042">
    <property type="protein sequence ID" value="GEL19657.1"/>
    <property type="molecule type" value="Genomic_DNA"/>
</dbReference>
<reference evidence="3 4" key="1">
    <citation type="submission" date="2019-07" db="EMBL/GenBank/DDBJ databases">
        <title>Whole genome shotgun sequence of Pseudonocardia asaccharolytica NBRC 16224.</title>
        <authorList>
            <person name="Hosoyama A."/>
            <person name="Uohara A."/>
            <person name="Ohji S."/>
            <person name="Ichikawa N."/>
        </authorList>
    </citation>
    <scope>NUCLEOTIDE SEQUENCE [LARGE SCALE GENOMIC DNA]</scope>
    <source>
        <strain evidence="3 4">NBRC 16224</strain>
    </source>
</reference>
<name>A0A511D4R8_9PSEU</name>
<dbReference type="PANTHER" id="PTHR43794">
    <property type="entry name" value="AMINOHYDROLASE SSNA-RELATED"/>
    <property type="match status" value="1"/>
</dbReference>
<dbReference type="Proteomes" id="UP000321328">
    <property type="component" value="Unassembled WGS sequence"/>
</dbReference>
<protein>
    <submittedName>
        <fullName evidence="3">Ethylammeline chlorohydrolase</fullName>
    </submittedName>
</protein>
<organism evidence="3 4">
    <name type="scientific">Pseudonocardia asaccharolytica DSM 44247 = NBRC 16224</name>
    <dbReference type="NCBI Taxonomy" id="1123024"/>
    <lineage>
        <taxon>Bacteria</taxon>
        <taxon>Bacillati</taxon>
        <taxon>Actinomycetota</taxon>
        <taxon>Actinomycetes</taxon>
        <taxon>Pseudonocardiales</taxon>
        <taxon>Pseudonocardiaceae</taxon>
        <taxon>Pseudonocardia</taxon>
    </lineage>
</organism>
<dbReference type="SUPFAM" id="SSF51338">
    <property type="entry name" value="Composite domain of metallo-dependent hydrolases"/>
    <property type="match status" value="1"/>
</dbReference>
<dbReference type="RefSeq" id="WP_028932151.1">
    <property type="nucleotide sequence ID" value="NZ_BJVI01000042.1"/>
</dbReference>
<evidence type="ECO:0000259" key="2">
    <source>
        <dbReference type="Pfam" id="PF01979"/>
    </source>
</evidence>
<sequence>MSPNSTRFTAPIALPCDPGCSVLRDAVVDVGADGRITWVGARATAPASDATVRALPGLLLPGLVNTHCHTPMTMLRGMGGDLPLMRWLTGVIWPAEGRLTAEDVHAGMVSGCVELLRTGCTTSVEMYFYTDAMIDAVLRVGSRAVVTPCVIAGPGWDRLGSWEDMLDDVTARIDATGLHFGPGERIELGYGPHAAYTLPPQALISTGERARERGALLHIHVAESVHEDADVRAAHGSVPALLEELGVLGGRVLAAHGVHLSDADIGLLAGRGAAVAHCPGSNAKLAAGIARVVDLRRSGVRLGLGTDGPGSGDDLDLWQQARLAGLLARVSTGDAAALRAADLLLLATRDGAGAIGRDDLGALEPGRWADLVHIDLDDSAFADPSDDAQLLSNLVWAGGSRLVRDVWVAGEPVLVDGEPTRVDRAAAKAEVRTVARRLHSS</sequence>
<dbReference type="STRING" id="1123024.GCA_000423625_04280"/>
<dbReference type="SUPFAM" id="SSF51556">
    <property type="entry name" value="Metallo-dependent hydrolases"/>
    <property type="match status" value="1"/>
</dbReference>
<proteinExistence type="predicted"/>
<dbReference type="InterPro" id="IPR050287">
    <property type="entry name" value="MTA/SAH_deaminase"/>
</dbReference>
<keyword evidence="4" id="KW-1185">Reference proteome</keyword>
<dbReference type="InterPro" id="IPR006680">
    <property type="entry name" value="Amidohydro-rel"/>
</dbReference>
<dbReference type="GO" id="GO:0016810">
    <property type="term" value="F:hydrolase activity, acting on carbon-nitrogen (but not peptide) bonds"/>
    <property type="evidence" value="ECO:0007669"/>
    <property type="project" value="InterPro"/>
</dbReference>
<dbReference type="Gene3D" id="2.30.40.10">
    <property type="entry name" value="Urease, subunit C, domain 1"/>
    <property type="match status" value="1"/>
</dbReference>
<dbReference type="Gene3D" id="3.20.20.140">
    <property type="entry name" value="Metal-dependent hydrolases"/>
    <property type="match status" value="1"/>
</dbReference>
<comment type="caution">
    <text evidence="3">The sequence shown here is derived from an EMBL/GenBank/DDBJ whole genome shotgun (WGS) entry which is preliminary data.</text>
</comment>
<evidence type="ECO:0000313" key="3">
    <source>
        <dbReference type="EMBL" id="GEL19657.1"/>
    </source>
</evidence>
<dbReference type="PANTHER" id="PTHR43794:SF11">
    <property type="entry name" value="AMIDOHYDROLASE-RELATED DOMAIN-CONTAINING PROTEIN"/>
    <property type="match status" value="1"/>
</dbReference>
<evidence type="ECO:0000256" key="1">
    <source>
        <dbReference type="ARBA" id="ARBA00022801"/>
    </source>
</evidence>
<accession>A0A511D4R8</accession>
<feature type="domain" description="Amidohydrolase-related" evidence="2">
    <location>
        <begin position="59"/>
        <end position="413"/>
    </location>
</feature>
<evidence type="ECO:0000313" key="4">
    <source>
        <dbReference type="Proteomes" id="UP000321328"/>
    </source>
</evidence>
<dbReference type="InterPro" id="IPR032466">
    <property type="entry name" value="Metal_Hydrolase"/>
</dbReference>
<keyword evidence="1 3" id="KW-0378">Hydrolase</keyword>
<gene>
    <name evidence="3" type="ORF">PA7_34940</name>
</gene>